<keyword evidence="4" id="KW-1134">Transmembrane beta strand</keyword>
<dbReference type="eggNOG" id="COG1538">
    <property type="taxonomic scope" value="Bacteria"/>
</dbReference>
<keyword evidence="7" id="KW-0998">Cell outer membrane</keyword>
<dbReference type="STRING" id="1219065.VPR01S_05_02070"/>
<gene>
    <name evidence="9" type="ORF">VPR01S_05_02070</name>
</gene>
<proteinExistence type="inferred from homology"/>
<keyword evidence="3" id="KW-0813">Transport</keyword>
<evidence type="ECO:0000256" key="6">
    <source>
        <dbReference type="ARBA" id="ARBA00023136"/>
    </source>
</evidence>
<protein>
    <submittedName>
        <fullName evidence="9">Putative type I secretion system outer membrane protein</fullName>
    </submittedName>
</protein>
<evidence type="ECO:0000313" key="9">
    <source>
        <dbReference type="EMBL" id="GAD66912.1"/>
    </source>
</evidence>
<evidence type="ECO:0000256" key="7">
    <source>
        <dbReference type="ARBA" id="ARBA00023237"/>
    </source>
</evidence>
<dbReference type="RefSeq" id="WP_021704890.1">
    <property type="nucleotide sequence ID" value="NZ_BATJ01000005.1"/>
</dbReference>
<keyword evidence="10" id="KW-1185">Reference proteome</keyword>
<dbReference type="Proteomes" id="UP000016570">
    <property type="component" value="Unassembled WGS sequence"/>
</dbReference>
<evidence type="ECO:0000313" key="10">
    <source>
        <dbReference type="Proteomes" id="UP000016570"/>
    </source>
</evidence>
<dbReference type="InterPro" id="IPR051906">
    <property type="entry name" value="TolC-like"/>
</dbReference>
<dbReference type="GO" id="GO:0009279">
    <property type="term" value="C:cell outer membrane"/>
    <property type="evidence" value="ECO:0007669"/>
    <property type="project" value="UniProtKB-SubCell"/>
</dbReference>
<keyword evidence="5" id="KW-0812">Transmembrane</keyword>
<comment type="subcellular location">
    <subcellularLocation>
        <location evidence="1">Cell outer membrane</location>
    </subcellularLocation>
</comment>
<dbReference type="PANTHER" id="PTHR30026:SF20">
    <property type="entry name" value="OUTER MEMBRANE PROTEIN TOLC"/>
    <property type="match status" value="1"/>
</dbReference>
<dbReference type="SUPFAM" id="SSF56954">
    <property type="entry name" value="Outer membrane efflux proteins (OEP)"/>
    <property type="match status" value="1"/>
</dbReference>
<keyword evidence="8" id="KW-0175">Coiled coil</keyword>
<feature type="coiled-coil region" evidence="8">
    <location>
        <begin position="187"/>
        <end position="214"/>
    </location>
</feature>
<evidence type="ECO:0000256" key="8">
    <source>
        <dbReference type="SAM" id="Coils"/>
    </source>
</evidence>
<reference evidence="9 10" key="1">
    <citation type="submission" date="2013-09" db="EMBL/GenBank/DDBJ databases">
        <title>Whole genome shotgun sequence of Vibrio proteolyticus NBRC 13287.</title>
        <authorList>
            <person name="Isaki S."/>
            <person name="Hosoyama A."/>
            <person name="Numata M."/>
            <person name="Hashimoto M."/>
            <person name="Hosoyama Y."/>
            <person name="Tsuchikane K."/>
            <person name="Noguchi M."/>
            <person name="Hirakata S."/>
            <person name="Ichikawa N."/>
            <person name="Ohji S."/>
            <person name="Yamazoe A."/>
            <person name="Fujita N."/>
        </authorList>
    </citation>
    <scope>NUCLEOTIDE SEQUENCE [LARGE SCALE GENOMIC DNA]</scope>
    <source>
        <strain evidence="9 10">NBRC 13287</strain>
    </source>
</reference>
<dbReference type="Gene3D" id="1.20.1600.10">
    <property type="entry name" value="Outer membrane efflux proteins (OEP)"/>
    <property type="match status" value="1"/>
</dbReference>
<organism evidence="9 10">
    <name type="scientific">Vibrio proteolyticus NBRC 13287</name>
    <dbReference type="NCBI Taxonomy" id="1219065"/>
    <lineage>
        <taxon>Bacteria</taxon>
        <taxon>Pseudomonadati</taxon>
        <taxon>Pseudomonadota</taxon>
        <taxon>Gammaproteobacteria</taxon>
        <taxon>Vibrionales</taxon>
        <taxon>Vibrionaceae</taxon>
        <taxon>Vibrio</taxon>
    </lineage>
</organism>
<evidence type="ECO:0000256" key="2">
    <source>
        <dbReference type="ARBA" id="ARBA00007613"/>
    </source>
</evidence>
<name>U3A0P9_VIBPR</name>
<dbReference type="GO" id="GO:0015562">
    <property type="term" value="F:efflux transmembrane transporter activity"/>
    <property type="evidence" value="ECO:0007669"/>
    <property type="project" value="InterPro"/>
</dbReference>
<evidence type="ECO:0000256" key="4">
    <source>
        <dbReference type="ARBA" id="ARBA00022452"/>
    </source>
</evidence>
<dbReference type="GO" id="GO:0015288">
    <property type="term" value="F:porin activity"/>
    <property type="evidence" value="ECO:0007669"/>
    <property type="project" value="TreeGrafter"/>
</dbReference>
<comment type="similarity">
    <text evidence="2">Belongs to the outer membrane factor (OMF) (TC 1.B.17) family.</text>
</comment>
<accession>U3A0P9</accession>
<evidence type="ECO:0000256" key="3">
    <source>
        <dbReference type="ARBA" id="ARBA00022448"/>
    </source>
</evidence>
<dbReference type="InterPro" id="IPR003423">
    <property type="entry name" value="OMP_efflux"/>
</dbReference>
<evidence type="ECO:0000256" key="1">
    <source>
        <dbReference type="ARBA" id="ARBA00004442"/>
    </source>
</evidence>
<sequence>MGNKIWRPVRGMLVMSVGLLAMPSYALSIEEAWQAAKQYDPSYEQAKIGVRAGEVQVSESRSALLPSMNATAFTSWNDNHRNATSYGADITQTIWDSTLWSGLDQAQASYVASELELSKAHNALAQQLISAYLDVASAQGDLQLAQNKLAEGDKLLRISEKRYRAGKTKSIDIEDMRANQISEKAAILSAQSRLEEKRAELAALIDRLPEHVDEIQTDTLVEPAMLVSTKTEWLKLAKDNSPELLVAMQKLKVSEVARKVAQGGYYPKLTGNLGYQDGDRRSEGEFSAGLSLTVPIDLNGATRAKVDQASLTILSAKQDVRKVEIDIQKRIQQQFEQVRLNWQQVLMAKELVDYRARVLSSKETLYDAGMAQASDVIDAHNDLFTARNSLQQNLYGYWRQRIGLLQAAGKLDDNTISMISGALRS</sequence>
<evidence type="ECO:0000256" key="5">
    <source>
        <dbReference type="ARBA" id="ARBA00022692"/>
    </source>
</evidence>
<keyword evidence="6" id="KW-0472">Membrane</keyword>
<dbReference type="PANTHER" id="PTHR30026">
    <property type="entry name" value="OUTER MEMBRANE PROTEIN TOLC"/>
    <property type="match status" value="1"/>
</dbReference>
<dbReference type="Pfam" id="PF02321">
    <property type="entry name" value="OEP"/>
    <property type="match status" value="2"/>
</dbReference>
<dbReference type="AlphaFoldDB" id="U3A0P9"/>
<dbReference type="GO" id="GO:1990281">
    <property type="term" value="C:efflux pump complex"/>
    <property type="evidence" value="ECO:0007669"/>
    <property type="project" value="TreeGrafter"/>
</dbReference>
<dbReference type="EMBL" id="BATJ01000005">
    <property type="protein sequence ID" value="GAD66912.1"/>
    <property type="molecule type" value="Genomic_DNA"/>
</dbReference>
<comment type="caution">
    <text evidence="9">The sequence shown here is derived from an EMBL/GenBank/DDBJ whole genome shotgun (WGS) entry which is preliminary data.</text>
</comment>